<sequence>KDDSHATRGWPTHALHHDGQDWFVQHVCQPQLSVAQVGRCVLRPPEALVYLGGELVPAAHLTDVHPAGVAGALQVVPERHDLVLHVPLVAEEDLRPLQVVLWGGRDTRQANDISDVVAAKMLQVVQQNVHGHGCVARGHDPVCQQ</sequence>
<organism evidence="1 2">
    <name type="scientific">Elysia chlorotica</name>
    <name type="common">Eastern emerald elysia</name>
    <name type="synonym">Sea slug</name>
    <dbReference type="NCBI Taxonomy" id="188477"/>
    <lineage>
        <taxon>Eukaryota</taxon>
        <taxon>Metazoa</taxon>
        <taxon>Spiralia</taxon>
        <taxon>Lophotrochozoa</taxon>
        <taxon>Mollusca</taxon>
        <taxon>Gastropoda</taxon>
        <taxon>Heterobranchia</taxon>
        <taxon>Euthyneura</taxon>
        <taxon>Panpulmonata</taxon>
        <taxon>Sacoglossa</taxon>
        <taxon>Placobranchoidea</taxon>
        <taxon>Plakobranchidae</taxon>
        <taxon>Elysia</taxon>
    </lineage>
</organism>
<gene>
    <name evidence="1" type="ORF">EGW08_009609</name>
</gene>
<evidence type="ECO:0000313" key="2">
    <source>
        <dbReference type="Proteomes" id="UP000271974"/>
    </source>
</evidence>
<feature type="non-terminal residue" evidence="1">
    <location>
        <position position="145"/>
    </location>
</feature>
<proteinExistence type="predicted"/>
<feature type="non-terminal residue" evidence="1">
    <location>
        <position position="1"/>
    </location>
</feature>
<protein>
    <submittedName>
        <fullName evidence="1">Uncharacterized protein</fullName>
    </submittedName>
</protein>
<dbReference type="EMBL" id="RQTK01000278">
    <property type="protein sequence ID" value="RUS82616.1"/>
    <property type="molecule type" value="Genomic_DNA"/>
</dbReference>
<dbReference type="Proteomes" id="UP000271974">
    <property type="component" value="Unassembled WGS sequence"/>
</dbReference>
<comment type="caution">
    <text evidence="1">The sequence shown here is derived from an EMBL/GenBank/DDBJ whole genome shotgun (WGS) entry which is preliminary data.</text>
</comment>
<evidence type="ECO:0000313" key="1">
    <source>
        <dbReference type="EMBL" id="RUS82616.1"/>
    </source>
</evidence>
<dbReference type="AlphaFoldDB" id="A0A3S1A4L3"/>
<name>A0A3S1A4L3_ELYCH</name>
<accession>A0A3S1A4L3</accession>
<reference evidence="1 2" key="1">
    <citation type="submission" date="2019-01" db="EMBL/GenBank/DDBJ databases">
        <title>A draft genome assembly of the solar-powered sea slug Elysia chlorotica.</title>
        <authorList>
            <person name="Cai H."/>
            <person name="Li Q."/>
            <person name="Fang X."/>
            <person name="Li J."/>
            <person name="Curtis N.E."/>
            <person name="Altenburger A."/>
            <person name="Shibata T."/>
            <person name="Feng M."/>
            <person name="Maeda T."/>
            <person name="Schwartz J.A."/>
            <person name="Shigenobu S."/>
            <person name="Lundholm N."/>
            <person name="Nishiyama T."/>
            <person name="Yang H."/>
            <person name="Hasebe M."/>
            <person name="Li S."/>
            <person name="Pierce S.K."/>
            <person name="Wang J."/>
        </authorList>
    </citation>
    <scope>NUCLEOTIDE SEQUENCE [LARGE SCALE GENOMIC DNA]</scope>
    <source>
        <strain evidence="1">EC2010</strain>
        <tissue evidence="1">Whole organism of an adult</tissue>
    </source>
</reference>
<keyword evidence="2" id="KW-1185">Reference proteome</keyword>